<evidence type="ECO:0008006" key="4">
    <source>
        <dbReference type="Google" id="ProtNLM"/>
    </source>
</evidence>
<feature type="compositionally biased region" description="Basic and acidic residues" evidence="1">
    <location>
        <begin position="33"/>
        <end position="43"/>
    </location>
</feature>
<dbReference type="EMBL" id="JBHTLT010000037">
    <property type="protein sequence ID" value="MFD1204978.1"/>
    <property type="molecule type" value="Genomic_DNA"/>
</dbReference>
<accession>A0ABW3TZW0</accession>
<dbReference type="RefSeq" id="WP_336822432.1">
    <property type="nucleotide sequence ID" value="NZ_JBHTLT010000037.1"/>
</dbReference>
<feature type="region of interest" description="Disordered" evidence="1">
    <location>
        <begin position="15"/>
        <end position="43"/>
    </location>
</feature>
<protein>
    <recommendedName>
        <fullName evidence="4">Fur-regulated basic protein B</fullName>
    </recommendedName>
</protein>
<dbReference type="Proteomes" id="UP001597231">
    <property type="component" value="Unassembled WGS sequence"/>
</dbReference>
<name>A0ABW3TZW0_9BACL</name>
<keyword evidence="3" id="KW-1185">Reference proteome</keyword>
<evidence type="ECO:0000313" key="3">
    <source>
        <dbReference type="Proteomes" id="UP001597231"/>
    </source>
</evidence>
<evidence type="ECO:0000313" key="2">
    <source>
        <dbReference type="EMBL" id="MFD1204978.1"/>
    </source>
</evidence>
<comment type="caution">
    <text evidence="2">The sequence shown here is derived from an EMBL/GenBank/DDBJ whole genome shotgun (WGS) entry which is preliminary data.</text>
</comment>
<proteinExistence type="predicted"/>
<reference evidence="3" key="1">
    <citation type="journal article" date="2019" name="Int. J. Syst. Evol. Microbiol.">
        <title>The Global Catalogue of Microorganisms (GCM) 10K type strain sequencing project: providing services to taxonomists for standard genome sequencing and annotation.</title>
        <authorList>
            <consortium name="The Broad Institute Genomics Platform"/>
            <consortium name="The Broad Institute Genome Sequencing Center for Infectious Disease"/>
            <person name="Wu L."/>
            <person name="Ma J."/>
        </authorList>
    </citation>
    <scope>NUCLEOTIDE SEQUENCE [LARGE SCALE GENOMIC DNA]</scope>
    <source>
        <strain evidence="3">CCUG 53915</strain>
    </source>
</reference>
<organism evidence="2 3">
    <name type="scientific">Sporosarcina contaminans</name>
    <dbReference type="NCBI Taxonomy" id="633403"/>
    <lineage>
        <taxon>Bacteria</taxon>
        <taxon>Bacillati</taxon>
        <taxon>Bacillota</taxon>
        <taxon>Bacilli</taxon>
        <taxon>Bacillales</taxon>
        <taxon>Caryophanaceae</taxon>
        <taxon>Sporosarcina</taxon>
    </lineage>
</organism>
<sequence>MIQLVEMYAIIKEHRQKTTSRRKTSGELRVQALRKENERLNRQ</sequence>
<gene>
    <name evidence="2" type="ORF">ACFQ38_07665</name>
</gene>
<evidence type="ECO:0000256" key="1">
    <source>
        <dbReference type="SAM" id="MobiDB-lite"/>
    </source>
</evidence>